<gene>
    <name evidence="1" type="ORF">GGR33_004850</name>
</gene>
<dbReference type="Proteomes" id="UP000517759">
    <property type="component" value="Unassembled WGS sequence"/>
</dbReference>
<reference evidence="1 2" key="1">
    <citation type="submission" date="2020-08" db="EMBL/GenBank/DDBJ databases">
        <title>Genomic Encyclopedia of Type Strains, Phase IV (KMG-IV): sequencing the most valuable type-strain genomes for metagenomic binning, comparative biology and taxonomic classification.</title>
        <authorList>
            <person name="Goeker M."/>
        </authorList>
    </citation>
    <scope>NUCLEOTIDE SEQUENCE [LARGE SCALE GENOMIC DNA]</scope>
    <source>
        <strain evidence="1 2">DSM 24105</strain>
    </source>
</reference>
<dbReference type="EMBL" id="JACIDN010000011">
    <property type="protein sequence ID" value="MBB3905317.1"/>
    <property type="molecule type" value="Genomic_DNA"/>
</dbReference>
<proteinExistence type="predicted"/>
<comment type="caution">
    <text evidence="1">The sequence shown here is derived from an EMBL/GenBank/DDBJ whole genome shotgun (WGS) entry which is preliminary data.</text>
</comment>
<dbReference type="RefSeq" id="WP_183512428.1">
    <property type="nucleotide sequence ID" value="NZ_JACIDN010000011.1"/>
</dbReference>
<protein>
    <submittedName>
        <fullName evidence="1">Uncharacterized protein</fullName>
    </submittedName>
</protein>
<sequence length="144" mass="15126">MSETTSPPDDSDLSTAAAFMANWAARRQAQSADNAAPAHVAGIRETRLLRSIAPHPVATAAALPSRLRRLLVLAADGVAGRGVPVWGLMGVTGRPEADVVADVDTLCRRGLVTLTLPPDDLDIEARPTVFGHRVAAAIVSTRIF</sequence>
<accession>A0A7W6F9A5</accession>
<name>A0A7W6F9A5_9HYPH</name>
<evidence type="ECO:0000313" key="2">
    <source>
        <dbReference type="Proteomes" id="UP000517759"/>
    </source>
</evidence>
<evidence type="ECO:0000313" key="1">
    <source>
        <dbReference type="EMBL" id="MBB3905317.1"/>
    </source>
</evidence>
<dbReference type="AlphaFoldDB" id="A0A7W6F9A5"/>
<organism evidence="1 2">
    <name type="scientific">Methylobacterium brachythecii</name>
    <dbReference type="NCBI Taxonomy" id="1176177"/>
    <lineage>
        <taxon>Bacteria</taxon>
        <taxon>Pseudomonadati</taxon>
        <taxon>Pseudomonadota</taxon>
        <taxon>Alphaproteobacteria</taxon>
        <taxon>Hyphomicrobiales</taxon>
        <taxon>Methylobacteriaceae</taxon>
        <taxon>Methylobacterium</taxon>
    </lineage>
</organism>